<comment type="caution">
    <text evidence="1">The sequence shown here is derived from an EMBL/GenBank/DDBJ whole genome shotgun (WGS) entry which is preliminary data.</text>
</comment>
<protein>
    <submittedName>
        <fullName evidence="1">Uncharacterized protein</fullName>
    </submittedName>
</protein>
<reference evidence="1 2" key="1">
    <citation type="journal article" date="2024" name="Ann. Entomol. Soc. Am.">
        <title>Genomic analyses of the southern and eastern yellowjacket wasps (Hymenoptera: Vespidae) reveal evolutionary signatures of social life.</title>
        <authorList>
            <person name="Catto M.A."/>
            <person name="Caine P.B."/>
            <person name="Orr S.E."/>
            <person name="Hunt B.G."/>
            <person name="Goodisman M.A.D."/>
        </authorList>
    </citation>
    <scope>NUCLEOTIDE SEQUENCE [LARGE SCALE GENOMIC DNA]</scope>
    <source>
        <strain evidence="1">233</strain>
        <tissue evidence="1">Head and thorax</tissue>
    </source>
</reference>
<gene>
    <name evidence="1" type="ORF">V1478_010664</name>
</gene>
<proteinExistence type="predicted"/>
<evidence type="ECO:0000313" key="1">
    <source>
        <dbReference type="EMBL" id="KAL2720398.1"/>
    </source>
</evidence>
<organism evidence="1 2">
    <name type="scientific">Vespula squamosa</name>
    <name type="common">Southern yellow jacket</name>
    <name type="synonym">Wasp</name>
    <dbReference type="NCBI Taxonomy" id="30214"/>
    <lineage>
        <taxon>Eukaryota</taxon>
        <taxon>Metazoa</taxon>
        <taxon>Ecdysozoa</taxon>
        <taxon>Arthropoda</taxon>
        <taxon>Hexapoda</taxon>
        <taxon>Insecta</taxon>
        <taxon>Pterygota</taxon>
        <taxon>Neoptera</taxon>
        <taxon>Endopterygota</taxon>
        <taxon>Hymenoptera</taxon>
        <taxon>Apocrita</taxon>
        <taxon>Aculeata</taxon>
        <taxon>Vespoidea</taxon>
        <taxon>Vespidae</taxon>
        <taxon>Vespinae</taxon>
        <taxon>Vespula</taxon>
    </lineage>
</organism>
<dbReference type="EMBL" id="JAUDFV010000147">
    <property type="protein sequence ID" value="KAL2720398.1"/>
    <property type="molecule type" value="Genomic_DNA"/>
</dbReference>
<name>A0ABD2AIF1_VESSQ</name>
<sequence>MQVLSLSSLNDITESPVPCYLLQSLKTHPTSYVLKIGQSHLSRDFKITYIDVPFNGVLSDTNSCMFIQRNSLEDSNLKIWIVLTTEPDCLHILIDVSCSTWCRGQKRV</sequence>
<accession>A0ABD2AIF1</accession>
<keyword evidence="2" id="KW-1185">Reference proteome</keyword>
<dbReference type="Proteomes" id="UP001607302">
    <property type="component" value="Unassembled WGS sequence"/>
</dbReference>
<evidence type="ECO:0000313" key="2">
    <source>
        <dbReference type="Proteomes" id="UP001607302"/>
    </source>
</evidence>
<dbReference type="AlphaFoldDB" id="A0ABD2AIF1"/>